<organism evidence="8 9">
    <name type="scientific">Blastochloris tepida</name>
    <dbReference type="NCBI Taxonomy" id="2233851"/>
    <lineage>
        <taxon>Bacteria</taxon>
        <taxon>Pseudomonadati</taxon>
        <taxon>Pseudomonadota</taxon>
        <taxon>Alphaproteobacteria</taxon>
        <taxon>Hyphomicrobiales</taxon>
        <taxon>Blastochloridaceae</taxon>
        <taxon>Blastochloris</taxon>
    </lineage>
</organism>
<evidence type="ECO:0000259" key="6">
    <source>
        <dbReference type="Pfam" id="PF05175"/>
    </source>
</evidence>
<dbReference type="NCBIfam" id="TIGR03534">
    <property type="entry name" value="RF_mod_PrmC"/>
    <property type="match status" value="1"/>
</dbReference>
<protein>
    <recommendedName>
        <fullName evidence="5">Release factor glutamine methyltransferase</fullName>
        <shortName evidence="5">RF MTase</shortName>
        <ecNumber evidence="5">2.1.1.297</ecNumber>
    </recommendedName>
    <alternativeName>
        <fullName evidence="5">N5-glutamine methyltransferase PrmC</fullName>
    </alternativeName>
    <alternativeName>
        <fullName evidence="5">Protein-(glutamine-N5) MTase PrmC</fullName>
    </alternativeName>
    <alternativeName>
        <fullName evidence="5">Protein-glutamine N-methyltransferase PrmC</fullName>
    </alternativeName>
</protein>
<evidence type="ECO:0000256" key="2">
    <source>
        <dbReference type="ARBA" id="ARBA00022679"/>
    </source>
</evidence>
<dbReference type="InterPro" id="IPR040758">
    <property type="entry name" value="PrmC_N"/>
</dbReference>
<evidence type="ECO:0000256" key="4">
    <source>
        <dbReference type="ARBA" id="ARBA00048391"/>
    </source>
</evidence>
<evidence type="ECO:0000313" key="9">
    <source>
        <dbReference type="Proteomes" id="UP000266934"/>
    </source>
</evidence>
<name>A0A348FVK5_9HYPH</name>
<gene>
    <name evidence="5 8" type="primary">prmC</name>
    <name evidence="8" type="ORF">BLTE_00230</name>
</gene>
<keyword evidence="2 5" id="KW-0808">Transferase</keyword>
<dbReference type="InterPro" id="IPR019874">
    <property type="entry name" value="RF_methyltr_PrmC"/>
</dbReference>
<feature type="binding site" evidence="5">
    <location>
        <begin position="192"/>
        <end position="195"/>
    </location>
    <ligand>
        <name>substrate</name>
    </ligand>
</feature>
<dbReference type="InterPro" id="IPR004556">
    <property type="entry name" value="HemK-like"/>
</dbReference>
<dbReference type="PANTHER" id="PTHR18895:SF74">
    <property type="entry name" value="MTRF1L RELEASE FACTOR GLUTAMINE METHYLTRANSFERASE"/>
    <property type="match status" value="1"/>
</dbReference>
<feature type="domain" description="Methyltransferase small" evidence="6">
    <location>
        <begin position="115"/>
        <end position="199"/>
    </location>
</feature>
<keyword evidence="1 5" id="KW-0489">Methyltransferase</keyword>
<dbReference type="PROSITE" id="PS00092">
    <property type="entry name" value="N6_MTASE"/>
    <property type="match status" value="1"/>
</dbReference>
<dbReference type="GO" id="GO:0003676">
    <property type="term" value="F:nucleic acid binding"/>
    <property type="evidence" value="ECO:0007669"/>
    <property type="project" value="InterPro"/>
</dbReference>
<evidence type="ECO:0000256" key="5">
    <source>
        <dbReference type="HAMAP-Rule" id="MF_02126"/>
    </source>
</evidence>
<feature type="domain" description="Release factor glutamine methyltransferase N-terminal" evidence="7">
    <location>
        <begin position="12"/>
        <end position="80"/>
    </location>
</feature>
<evidence type="ECO:0000256" key="1">
    <source>
        <dbReference type="ARBA" id="ARBA00022603"/>
    </source>
</evidence>
<dbReference type="InterPro" id="IPR050320">
    <property type="entry name" value="N5-glutamine_MTase"/>
</dbReference>
<dbReference type="CDD" id="cd02440">
    <property type="entry name" value="AdoMet_MTases"/>
    <property type="match status" value="1"/>
</dbReference>
<dbReference type="EC" id="2.1.1.297" evidence="5"/>
<dbReference type="Gene3D" id="3.40.50.150">
    <property type="entry name" value="Vaccinia Virus protein VP39"/>
    <property type="match status" value="1"/>
</dbReference>
<dbReference type="InterPro" id="IPR007848">
    <property type="entry name" value="Small_mtfrase_dom"/>
</dbReference>
<comment type="catalytic activity">
    <reaction evidence="4 5">
        <text>L-glutaminyl-[peptide chain release factor] + S-adenosyl-L-methionine = N(5)-methyl-L-glutaminyl-[peptide chain release factor] + S-adenosyl-L-homocysteine + H(+)</text>
        <dbReference type="Rhea" id="RHEA:42896"/>
        <dbReference type="Rhea" id="RHEA-COMP:10271"/>
        <dbReference type="Rhea" id="RHEA-COMP:10272"/>
        <dbReference type="ChEBI" id="CHEBI:15378"/>
        <dbReference type="ChEBI" id="CHEBI:30011"/>
        <dbReference type="ChEBI" id="CHEBI:57856"/>
        <dbReference type="ChEBI" id="CHEBI:59789"/>
        <dbReference type="ChEBI" id="CHEBI:61891"/>
        <dbReference type="EC" id="2.1.1.297"/>
    </reaction>
</comment>
<keyword evidence="3 5" id="KW-0949">S-adenosyl-L-methionine</keyword>
<dbReference type="Proteomes" id="UP000266934">
    <property type="component" value="Chromosome"/>
</dbReference>
<feature type="binding site" evidence="5">
    <location>
        <position position="178"/>
    </location>
    <ligand>
        <name>S-adenosyl-L-methionine</name>
        <dbReference type="ChEBI" id="CHEBI:59789"/>
    </ligand>
</feature>
<evidence type="ECO:0000259" key="7">
    <source>
        <dbReference type="Pfam" id="PF17827"/>
    </source>
</evidence>
<comment type="similarity">
    <text evidence="5">Belongs to the protein N5-glutamine methyltransferase family. PrmC subfamily.</text>
</comment>
<dbReference type="InterPro" id="IPR029063">
    <property type="entry name" value="SAM-dependent_MTases_sf"/>
</dbReference>
<comment type="function">
    <text evidence="5">Methylates the class 1 translation termination release factors RF1/PrfA and RF2/PrfB on the glutamine residue of the universally conserved GGQ motif.</text>
</comment>
<evidence type="ECO:0000256" key="3">
    <source>
        <dbReference type="ARBA" id="ARBA00022691"/>
    </source>
</evidence>
<dbReference type="EMBL" id="AP018907">
    <property type="protein sequence ID" value="BBF91338.1"/>
    <property type="molecule type" value="Genomic_DNA"/>
</dbReference>
<dbReference type="RefSeq" id="WP_342211501.1">
    <property type="nucleotide sequence ID" value="NZ_AP018907.1"/>
</dbReference>
<dbReference type="SUPFAM" id="SSF53335">
    <property type="entry name" value="S-adenosyl-L-methionine-dependent methyltransferases"/>
    <property type="match status" value="1"/>
</dbReference>
<feature type="binding site" evidence="5">
    <location>
        <begin position="126"/>
        <end position="130"/>
    </location>
    <ligand>
        <name>S-adenosyl-L-methionine</name>
        <dbReference type="ChEBI" id="CHEBI:59789"/>
    </ligand>
</feature>
<dbReference type="NCBIfam" id="TIGR00536">
    <property type="entry name" value="hemK_fam"/>
    <property type="match status" value="1"/>
</dbReference>
<evidence type="ECO:0000313" key="8">
    <source>
        <dbReference type="EMBL" id="BBF91338.1"/>
    </source>
</evidence>
<reference evidence="8 9" key="1">
    <citation type="submission" date="2018-08" db="EMBL/GenBank/DDBJ databases">
        <title>Complete genome sequencing of Blastochloris tepida GI.</title>
        <authorList>
            <person name="Tsukatani Y."/>
            <person name="Mori H."/>
        </authorList>
    </citation>
    <scope>NUCLEOTIDE SEQUENCE [LARGE SCALE GENOMIC DNA]</scope>
    <source>
        <strain evidence="8 9">GI</strain>
    </source>
</reference>
<sequence length="296" mass="30087">MIAPATAIGPARRMVREALAAAGIPQAEADARHLVALACGLDAAGLILAADRPLGAEAAATLDRLLARRLAREPVARLIGAREFWGMRFALSPATLVPRPDTETLVEAVLAARPDRAAVRRIADLGTGTGALLAALLVEYPQAFGVATDRSLEALATARANLDRLGLTGRAALVGCDWGTALAGPFDVVVSNPPYIATGEIEGLDPEVRDHEPAAALDGGPDGLDAYRAIVADLPRLLRPGGLAVLELGAGQAAAVAGIAASAGLAVSGVARDLAGIERALIAIAPEPGPPRPLQA</sequence>
<keyword evidence="9" id="KW-1185">Reference proteome</keyword>
<dbReference type="Gene3D" id="1.10.8.10">
    <property type="entry name" value="DNA helicase RuvA subunit, C-terminal domain"/>
    <property type="match status" value="1"/>
</dbReference>
<dbReference type="InterPro" id="IPR002052">
    <property type="entry name" value="DNA_methylase_N6_adenine_CS"/>
</dbReference>
<dbReference type="GO" id="GO:0032259">
    <property type="term" value="P:methylation"/>
    <property type="evidence" value="ECO:0007669"/>
    <property type="project" value="UniProtKB-KW"/>
</dbReference>
<dbReference type="GO" id="GO:0102559">
    <property type="term" value="F:peptide chain release factor N(5)-glutamine methyltransferase activity"/>
    <property type="evidence" value="ECO:0007669"/>
    <property type="project" value="UniProtKB-EC"/>
</dbReference>
<dbReference type="Pfam" id="PF05175">
    <property type="entry name" value="MTS"/>
    <property type="match status" value="1"/>
</dbReference>
<dbReference type="Pfam" id="PF17827">
    <property type="entry name" value="PrmC_N"/>
    <property type="match status" value="1"/>
</dbReference>
<proteinExistence type="inferred from homology"/>
<dbReference type="HAMAP" id="MF_02126">
    <property type="entry name" value="RF_methyltr_PrmC"/>
    <property type="match status" value="1"/>
</dbReference>
<feature type="binding site" evidence="5">
    <location>
        <position position="192"/>
    </location>
    <ligand>
        <name>S-adenosyl-L-methionine</name>
        <dbReference type="ChEBI" id="CHEBI:59789"/>
    </ligand>
</feature>
<dbReference type="KEGG" id="blag:BLTE_00230"/>
<dbReference type="AlphaFoldDB" id="A0A348FVK5"/>
<feature type="binding site" evidence="5">
    <location>
        <position position="149"/>
    </location>
    <ligand>
        <name>S-adenosyl-L-methionine</name>
        <dbReference type="ChEBI" id="CHEBI:59789"/>
    </ligand>
</feature>
<accession>A0A348FVK5</accession>
<dbReference type="PANTHER" id="PTHR18895">
    <property type="entry name" value="HEMK METHYLTRANSFERASE"/>
    <property type="match status" value="1"/>
</dbReference>